<evidence type="ECO:0000256" key="6">
    <source>
        <dbReference type="ARBA" id="ARBA00022989"/>
    </source>
</evidence>
<dbReference type="GO" id="GO:0005765">
    <property type="term" value="C:lysosomal membrane"/>
    <property type="evidence" value="ECO:0007669"/>
    <property type="project" value="UniProtKB-SubCell"/>
</dbReference>
<feature type="compositionally biased region" description="Low complexity" evidence="26">
    <location>
        <begin position="459"/>
        <end position="468"/>
    </location>
</feature>
<evidence type="ECO:0000256" key="9">
    <source>
        <dbReference type="ARBA" id="ARBA00044876"/>
    </source>
</evidence>
<feature type="transmembrane region" description="Helical" evidence="27">
    <location>
        <begin position="84"/>
        <end position="104"/>
    </location>
</feature>
<dbReference type="Pfam" id="PF00176">
    <property type="entry name" value="SNF2-rel_dom"/>
    <property type="match status" value="1"/>
</dbReference>
<feature type="transmembrane region" description="Helical" evidence="27">
    <location>
        <begin position="345"/>
        <end position="366"/>
    </location>
</feature>
<name>A0A7J6MMW5_PEROL</name>
<dbReference type="PANTHER" id="PTHR23512">
    <property type="entry name" value="MAJOR FACILITATOR SUPERFAMILY DOMAIN-CONTAINING PROTEIN 1"/>
    <property type="match status" value="1"/>
</dbReference>
<evidence type="ECO:0000256" key="14">
    <source>
        <dbReference type="ARBA" id="ARBA00044893"/>
    </source>
</evidence>
<dbReference type="InterPro" id="IPR020846">
    <property type="entry name" value="MFS_dom"/>
</dbReference>
<comment type="catalytic activity">
    <reaction evidence="21">
        <text>L-lysyl-glycine(out) = L-lysyl-glycine(in)</text>
        <dbReference type="Rhea" id="RHEA:79407"/>
        <dbReference type="ChEBI" id="CHEBI:191202"/>
    </reaction>
</comment>
<comment type="catalytic activity">
    <reaction evidence="14">
        <text>L-alpha-aminoacyl-L-lysine(out) = L-alpha-aminoacyl-L-lysine(in)</text>
        <dbReference type="Rhea" id="RHEA:79383"/>
        <dbReference type="ChEBI" id="CHEBI:229966"/>
    </reaction>
</comment>
<feature type="transmembrane region" description="Helical" evidence="27">
    <location>
        <begin position="12"/>
        <end position="30"/>
    </location>
</feature>
<comment type="catalytic activity">
    <reaction evidence="16">
        <text>L-arginyl-L-alpha-amino acid(out) = L-arginyl-L-alpha-amino acid(in)</text>
        <dbReference type="Rhea" id="RHEA:79371"/>
        <dbReference type="ChEBI" id="CHEBI:84315"/>
    </reaction>
</comment>
<comment type="caution">
    <text evidence="30">The sequence shown here is derived from an EMBL/GenBank/DDBJ whole genome shotgun (WGS) entry which is preliminary data.</text>
</comment>
<comment type="function">
    <text evidence="24">Lysosomal dipeptide uniporter that selectively exports lysine, arginine or histidine-containing dipeptides with a net positive charge from the lysosome lumen into the cytosol. Could play a role in a specific type of protein O-glycosylation indirectly regulating macrophages migration and tissue invasion. Also essential for liver homeostasis.</text>
</comment>
<dbReference type="PROSITE" id="PS00690">
    <property type="entry name" value="DEAH_ATP_HELICASE"/>
    <property type="match status" value="1"/>
</dbReference>
<feature type="transmembrane region" description="Helical" evidence="27">
    <location>
        <begin position="251"/>
        <end position="276"/>
    </location>
</feature>
<evidence type="ECO:0000256" key="3">
    <source>
        <dbReference type="ARBA" id="ARBA00022448"/>
    </source>
</evidence>
<dbReference type="PANTHER" id="PTHR23512:SF3">
    <property type="entry name" value="MAJOR FACILITATOR SUPERFAMILY DOMAIN-CONTAINING PROTEIN 1"/>
    <property type="match status" value="1"/>
</dbReference>
<dbReference type="GO" id="GO:0016787">
    <property type="term" value="F:hydrolase activity"/>
    <property type="evidence" value="ECO:0007669"/>
    <property type="project" value="UniProtKB-KW"/>
</dbReference>
<dbReference type="InterPro" id="IPR011701">
    <property type="entry name" value="MFS"/>
</dbReference>
<comment type="catalytic activity">
    <reaction evidence="10">
        <text>L-histidyl-glycine(out) = L-histidyl-glycine(in)</text>
        <dbReference type="Rhea" id="RHEA:79395"/>
        <dbReference type="ChEBI" id="CHEBI:229957"/>
    </reaction>
</comment>
<evidence type="ECO:0000256" key="23">
    <source>
        <dbReference type="ARBA" id="ARBA00045018"/>
    </source>
</evidence>
<evidence type="ECO:0000256" key="10">
    <source>
        <dbReference type="ARBA" id="ARBA00044878"/>
    </source>
</evidence>
<comment type="catalytic activity">
    <reaction evidence="15">
        <text>L-aspartyl-L-lysine(out) = L-aspartyl-L-lysine(in)</text>
        <dbReference type="Rhea" id="RHEA:79411"/>
        <dbReference type="ChEBI" id="CHEBI:229953"/>
    </reaction>
</comment>
<feature type="transmembrane region" description="Helical" evidence="27">
    <location>
        <begin position="515"/>
        <end position="535"/>
    </location>
</feature>
<feature type="region of interest" description="Disordered" evidence="26">
    <location>
        <begin position="780"/>
        <end position="859"/>
    </location>
</feature>
<evidence type="ECO:0000256" key="18">
    <source>
        <dbReference type="ARBA" id="ARBA00044903"/>
    </source>
</evidence>
<keyword evidence="5" id="KW-0378">Hydrolase</keyword>
<dbReference type="InterPro" id="IPR000330">
    <property type="entry name" value="SNF2_N"/>
</dbReference>
<dbReference type="Pfam" id="PF07690">
    <property type="entry name" value="MFS_1"/>
    <property type="match status" value="2"/>
</dbReference>
<evidence type="ECO:0000256" key="21">
    <source>
        <dbReference type="ARBA" id="ARBA00044924"/>
    </source>
</evidence>
<dbReference type="SUPFAM" id="SSF52540">
    <property type="entry name" value="P-loop containing nucleoside triphosphate hydrolases"/>
    <property type="match status" value="1"/>
</dbReference>
<evidence type="ECO:0000256" key="4">
    <source>
        <dbReference type="ARBA" id="ARBA00022692"/>
    </source>
</evidence>
<reference evidence="30 31" key="1">
    <citation type="submission" date="2020-04" db="EMBL/GenBank/DDBJ databases">
        <title>Perkinsus olseni comparative genomics.</title>
        <authorList>
            <person name="Bogema D.R."/>
        </authorList>
    </citation>
    <scope>NUCLEOTIDE SEQUENCE [LARGE SCALE GENOMIC DNA]</scope>
    <source>
        <strain evidence="30">ATCC PRA-31</strain>
    </source>
</reference>
<dbReference type="SUPFAM" id="SSF103473">
    <property type="entry name" value="MFS general substrate transporter"/>
    <property type="match status" value="1"/>
</dbReference>
<comment type="similarity">
    <text evidence="2">Belongs to the major facilitator superfamily.</text>
</comment>
<feature type="compositionally biased region" description="Basic and acidic residues" evidence="26">
    <location>
        <begin position="780"/>
        <end position="793"/>
    </location>
</feature>
<dbReference type="InterPro" id="IPR014001">
    <property type="entry name" value="Helicase_ATP-bd"/>
</dbReference>
<evidence type="ECO:0000259" key="29">
    <source>
        <dbReference type="PROSITE" id="PS51192"/>
    </source>
</evidence>
<comment type="catalytic activity">
    <reaction evidence="13">
        <text>L-lysyl-L-alpha-amino acid(out) = L-lysyl-L-alpha-amino acid(in)</text>
        <dbReference type="Rhea" id="RHEA:79387"/>
        <dbReference type="ChEBI" id="CHEBI:229965"/>
    </reaction>
</comment>
<feature type="domain" description="Helicase ATP-binding" evidence="29">
    <location>
        <begin position="629"/>
        <end position="889"/>
    </location>
</feature>
<comment type="subcellular location">
    <subcellularLocation>
        <location evidence="1">Lysosome membrane</location>
        <topology evidence="1">Multi-pass membrane protein</topology>
    </subcellularLocation>
</comment>
<evidence type="ECO:0000256" key="13">
    <source>
        <dbReference type="ARBA" id="ARBA00044891"/>
    </source>
</evidence>
<evidence type="ECO:0000313" key="30">
    <source>
        <dbReference type="EMBL" id="KAF4672949.1"/>
    </source>
</evidence>
<keyword evidence="4 27" id="KW-0812">Transmembrane</keyword>
<feature type="transmembrane region" description="Helical" evidence="27">
    <location>
        <begin position="322"/>
        <end position="339"/>
    </location>
</feature>
<keyword evidence="3" id="KW-0813">Transport</keyword>
<dbReference type="EMBL" id="JABANN010000062">
    <property type="protein sequence ID" value="KAF4672949.1"/>
    <property type="molecule type" value="Genomic_DNA"/>
</dbReference>
<dbReference type="GO" id="GO:0005524">
    <property type="term" value="F:ATP binding"/>
    <property type="evidence" value="ECO:0007669"/>
    <property type="project" value="InterPro"/>
</dbReference>
<feature type="region of interest" description="Disordered" evidence="26">
    <location>
        <begin position="450"/>
        <end position="472"/>
    </location>
</feature>
<evidence type="ECO:0000256" key="1">
    <source>
        <dbReference type="ARBA" id="ARBA00004155"/>
    </source>
</evidence>
<accession>A0A7J6MMW5</accession>
<evidence type="ECO:0000256" key="16">
    <source>
        <dbReference type="ARBA" id="ARBA00044899"/>
    </source>
</evidence>
<evidence type="ECO:0000256" key="20">
    <source>
        <dbReference type="ARBA" id="ARBA00044919"/>
    </source>
</evidence>
<comment type="catalytic activity">
    <reaction evidence="17">
        <text>L-lysyl-L-lysine(out) = L-lysyl-L-lysine(in)</text>
        <dbReference type="Rhea" id="RHEA:79403"/>
        <dbReference type="ChEBI" id="CHEBI:229956"/>
    </reaction>
</comment>
<dbReference type="SMART" id="SM00487">
    <property type="entry name" value="DEXDc"/>
    <property type="match status" value="1"/>
</dbReference>
<dbReference type="Gene3D" id="1.20.1250.20">
    <property type="entry name" value="MFS general substrate transporter like domains"/>
    <property type="match status" value="2"/>
</dbReference>
<evidence type="ECO:0000313" key="31">
    <source>
        <dbReference type="Proteomes" id="UP000572268"/>
    </source>
</evidence>
<dbReference type="InterPro" id="IPR036259">
    <property type="entry name" value="MFS_trans_sf"/>
</dbReference>
<dbReference type="PROSITE" id="PS51192">
    <property type="entry name" value="HELICASE_ATP_BIND_1"/>
    <property type="match status" value="1"/>
</dbReference>
<evidence type="ECO:0000256" key="2">
    <source>
        <dbReference type="ARBA" id="ARBA00008335"/>
    </source>
</evidence>
<dbReference type="Gene3D" id="3.40.50.10810">
    <property type="entry name" value="Tandem AAA-ATPase domain"/>
    <property type="match status" value="1"/>
</dbReference>
<feature type="transmembrane region" description="Helical" evidence="27">
    <location>
        <begin position="296"/>
        <end position="315"/>
    </location>
</feature>
<evidence type="ECO:0000256" key="26">
    <source>
        <dbReference type="SAM" id="MobiDB-lite"/>
    </source>
</evidence>
<organism evidence="30 31">
    <name type="scientific">Perkinsus olseni</name>
    <name type="common">Perkinsus atlanticus</name>
    <dbReference type="NCBI Taxonomy" id="32597"/>
    <lineage>
        <taxon>Eukaryota</taxon>
        <taxon>Sar</taxon>
        <taxon>Alveolata</taxon>
        <taxon>Perkinsozoa</taxon>
        <taxon>Perkinsea</taxon>
        <taxon>Perkinsida</taxon>
        <taxon>Perkinsidae</taxon>
        <taxon>Perkinsus</taxon>
    </lineage>
</organism>
<comment type="catalytic activity">
    <reaction evidence="12">
        <text>L-alpha-aminoacyl-L-histidine(out) = L-alpha-aminoacyl-L-histidine(in)</text>
        <dbReference type="Rhea" id="RHEA:79375"/>
        <dbReference type="ChEBI" id="CHEBI:229967"/>
    </reaction>
</comment>
<dbReference type="AlphaFoldDB" id="A0A7J6MMW5"/>
<dbReference type="PROSITE" id="PS50850">
    <property type="entry name" value="MFS"/>
    <property type="match status" value="1"/>
</dbReference>
<comment type="catalytic activity">
    <reaction evidence="11">
        <text>L-alpha-aminoacyl-L-arginine(out) = L-alpha-aminoacyl-L-arginine(in)</text>
        <dbReference type="Rhea" id="RHEA:79367"/>
        <dbReference type="ChEBI" id="CHEBI:229968"/>
    </reaction>
</comment>
<evidence type="ECO:0000256" key="7">
    <source>
        <dbReference type="ARBA" id="ARBA00023136"/>
    </source>
</evidence>
<evidence type="ECO:0000259" key="28">
    <source>
        <dbReference type="PROSITE" id="PS50850"/>
    </source>
</evidence>
<dbReference type="InterPro" id="IPR027417">
    <property type="entry name" value="P-loop_NTPase"/>
</dbReference>
<comment type="catalytic activity">
    <reaction evidence="9">
        <text>L-lysyl-L-alanine(out) = L-lysyl-L-alanine(in)</text>
        <dbReference type="Rhea" id="RHEA:79399"/>
        <dbReference type="ChEBI" id="CHEBI:229954"/>
    </reaction>
</comment>
<evidence type="ECO:0000256" key="11">
    <source>
        <dbReference type="ARBA" id="ARBA00044881"/>
    </source>
</evidence>
<sequence>MSTTEAPAVNLRWVVLALACLALSGQYYAYDIPSAINDQMKARFMGEDSRMTEEEYTYYFNLLYTVYALPNMITPLVLGVSMEWMGIRSMLLLLAVLLFIGQLLQCIGTYRLSMGTVLLGRVVYGLGGESMNVAQTTLLAEWFRGHQIAFALGLNLSVARFGSVLNDLLSPGIEAHYGVTGAFVAGLIAVASKSGEEPSVFFSVCRHGTVVLTLALCRFAQYTNEDAKVEENPSESVGENLRSSLSFSVEFWLVCLGCVLTYAMILPFNNIAAAFFVEVWYPTMKKEAVHIRVGQIMGILFGVSALGSPIAGICIDKLGYRIHFLLASFTMATLAHVMLPLVDPVISMALLGISYTVFASAVWPLVAATVPPRKTGAAYGVTTAAQNFGLAVTPVIVAHIRSSAGSYLAVERFFFFIGTASIGVGALLWMRDNRSGGLLNSPARVRGVDAAQPKLPVEGPDSSGGSDDMSPQELSEADRLLLTQNIVAGLSHGFMGVQGECMSKGRGRGSSYWELLRSNGSLAWSLLFYCALVWVRMEPTEGGFCHDRFWGSHLHSAAGSLRVDASDNSDTESVASEVTERSFVEEIEKMETMNLDLRLPDNSRVVSRELLVTHLLPYQHEGLAWMCNQEEEAACRGGVLADEMGMGKTLQMIALIVKRRQQVKGPTLVVCPLAAIVVWEEEIRRSVTPPGLLKVYVYHGTKKSGKAELEQYDVVITSYNTLESQYRTLTAVFETVICDYCKEGFRMNSLAAHQRHCILKYQKKKIDAIGVKSRESVKREMGCQKYRTPDRGGKSVVKPEGSPSGRGSGMTKTSGGSKVKSEVALTPVRKTIKRSTPRSVRRIRRQQRRALEQGNGPHSVQWSRVILDEAHRIKGRTNSTAKAMSVTAP</sequence>
<feature type="compositionally biased region" description="Basic residues" evidence="26">
    <location>
        <begin position="830"/>
        <end position="848"/>
    </location>
</feature>
<feature type="transmembrane region" description="Helical" evidence="27">
    <location>
        <begin position="378"/>
        <end position="400"/>
    </location>
</feature>
<dbReference type="InterPro" id="IPR052187">
    <property type="entry name" value="MFSD1"/>
</dbReference>
<comment type="catalytic activity">
    <reaction evidence="18">
        <text>L-arginyl-glycine(out) = L-arginyl-glycine(in)</text>
        <dbReference type="Rhea" id="RHEA:79391"/>
        <dbReference type="ChEBI" id="CHEBI:229955"/>
    </reaction>
</comment>
<keyword evidence="7 27" id="KW-0472">Membrane</keyword>
<dbReference type="Proteomes" id="UP000572268">
    <property type="component" value="Unassembled WGS sequence"/>
</dbReference>
<evidence type="ECO:0000256" key="22">
    <source>
        <dbReference type="ARBA" id="ARBA00044985"/>
    </source>
</evidence>
<dbReference type="GO" id="GO:0022857">
    <property type="term" value="F:transmembrane transporter activity"/>
    <property type="evidence" value="ECO:0007669"/>
    <property type="project" value="InterPro"/>
</dbReference>
<keyword evidence="8" id="KW-0458">Lysosome</keyword>
<keyword evidence="6 27" id="KW-1133">Transmembrane helix</keyword>
<evidence type="ECO:0000256" key="15">
    <source>
        <dbReference type="ARBA" id="ARBA00044898"/>
    </source>
</evidence>
<protein>
    <recommendedName>
        <fullName evidence="22">Lysosomal dipeptide transporter MFSD1</fullName>
    </recommendedName>
    <alternativeName>
        <fullName evidence="23">Major facilitator superfamily domain-containing protein 1</fullName>
    </alternativeName>
</protein>
<evidence type="ECO:0000256" key="8">
    <source>
        <dbReference type="ARBA" id="ARBA00023228"/>
    </source>
</evidence>
<evidence type="ECO:0000256" key="27">
    <source>
        <dbReference type="SAM" id="Phobius"/>
    </source>
</evidence>
<feature type="domain" description="Major facilitator superfamily (MFS) profile" evidence="28">
    <location>
        <begin position="17"/>
        <end position="435"/>
    </location>
</feature>
<evidence type="ECO:0000256" key="17">
    <source>
        <dbReference type="ARBA" id="ARBA00044900"/>
    </source>
</evidence>
<comment type="catalytic activity">
    <reaction evidence="19">
        <text>L-histidyl-L-alpha-amino acid(out) = L-histidyl-L-alpha-amino acid(in)</text>
        <dbReference type="Rhea" id="RHEA:79379"/>
        <dbReference type="ChEBI" id="CHEBI:229964"/>
    </reaction>
</comment>
<proteinExistence type="inferred from homology"/>
<evidence type="ECO:0000256" key="25">
    <source>
        <dbReference type="ARBA" id="ARBA00046376"/>
    </source>
</evidence>
<gene>
    <name evidence="30" type="ORF">FOL46_008098</name>
</gene>
<feature type="compositionally biased region" description="Low complexity" evidence="26">
    <location>
        <begin position="809"/>
        <end position="818"/>
    </location>
</feature>
<dbReference type="InterPro" id="IPR002464">
    <property type="entry name" value="DNA/RNA_helicase_DEAH_CS"/>
</dbReference>
<evidence type="ECO:0000256" key="5">
    <source>
        <dbReference type="ARBA" id="ARBA00022801"/>
    </source>
</evidence>
<evidence type="ECO:0000256" key="12">
    <source>
        <dbReference type="ARBA" id="ARBA00044884"/>
    </source>
</evidence>
<evidence type="ECO:0000256" key="19">
    <source>
        <dbReference type="ARBA" id="ARBA00044912"/>
    </source>
</evidence>
<feature type="transmembrane region" description="Helical" evidence="27">
    <location>
        <begin position="58"/>
        <end position="78"/>
    </location>
</feature>
<comment type="subunit">
    <text evidence="25">Homodimer. Interacts with lysosomal protein GLMP (via lumenal domain); the interaction starts while both proteins are still in the endoplasmic reticulum and is required for stabilization of MFSD1 in lysosomes but has no direct effect on its targeting to lysosomes or transporter activity.</text>
</comment>
<feature type="transmembrane region" description="Helical" evidence="27">
    <location>
        <begin position="412"/>
        <end position="430"/>
    </location>
</feature>
<comment type="catalytic activity">
    <reaction evidence="20">
        <text>L-alanyl-L-lysine(out) = L-alanyl-L-lysine(in)</text>
        <dbReference type="Rhea" id="RHEA:79415"/>
        <dbReference type="ChEBI" id="CHEBI:192470"/>
    </reaction>
</comment>
<dbReference type="InterPro" id="IPR038718">
    <property type="entry name" value="SNF2-like_sf"/>
</dbReference>
<evidence type="ECO:0000256" key="24">
    <source>
        <dbReference type="ARBA" id="ARBA00045709"/>
    </source>
</evidence>